<organism evidence="2 3">
    <name type="scientific">Vitis vinifera</name>
    <name type="common">Grape</name>
    <dbReference type="NCBI Taxonomy" id="29760"/>
    <lineage>
        <taxon>Eukaryota</taxon>
        <taxon>Viridiplantae</taxon>
        <taxon>Streptophyta</taxon>
        <taxon>Embryophyta</taxon>
        <taxon>Tracheophyta</taxon>
        <taxon>Spermatophyta</taxon>
        <taxon>Magnoliopsida</taxon>
        <taxon>eudicotyledons</taxon>
        <taxon>Gunneridae</taxon>
        <taxon>Pentapetalae</taxon>
        <taxon>rosids</taxon>
        <taxon>Vitales</taxon>
        <taxon>Vitaceae</taxon>
        <taxon>Viteae</taxon>
        <taxon>Vitis</taxon>
    </lineage>
</organism>
<evidence type="ECO:0000313" key="3">
    <source>
        <dbReference type="Proteomes" id="UP000288805"/>
    </source>
</evidence>
<dbReference type="PANTHER" id="PTHR47458">
    <property type="entry name" value="SMAD/FHA DOMAIN-CONTAINING PROTEIN"/>
    <property type="match status" value="1"/>
</dbReference>
<dbReference type="AlphaFoldDB" id="A0A438IWC6"/>
<feature type="compositionally biased region" description="Polar residues" evidence="1">
    <location>
        <begin position="27"/>
        <end position="51"/>
    </location>
</feature>
<accession>A0A438IWC6</accession>
<gene>
    <name evidence="2" type="ORF">CK203_022883</name>
</gene>
<name>A0A438IWC6_VITVI</name>
<evidence type="ECO:0000256" key="1">
    <source>
        <dbReference type="SAM" id="MobiDB-lite"/>
    </source>
</evidence>
<dbReference type="Proteomes" id="UP000288805">
    <property type="component" value="Unassembled WGS sequence"/>
</dbReference>
<dbReference type="EMBL" id="QGNW01000078">
    <property type="protein sequence ID" value="RVX01033.1"/>
    <property type="molecule type" value="Genomic_DNA"/>
</dbReference>
<protein>
    <submittedName>
        <fullName evidence="2">Uncharacterized protein</fullName>
    </submittedName>
</protein>
<comment type="caution">
    <text evidence="2">The sequence shown here is derived from an EMBL/GenBank/DDBJ whole genome shotgun (WGS) entry which is preliminary data.</text>
</comment>
<reference evidence="2 3" key="1">
    <citation type="journal article" date="2018" name="PLoS Genet.">
        <title>Population sequencing reveals clonal diversity and ancestral inbreeding in the grapevine cultivar Chardonnay.</title>
        <authorList>
            <person name="Roach M.J."/>
            <person name="Johnson D.L."/>
            <person name="Bohlmann J."/>
            <person name="van Vuuren H.J."/>
            <person name="Jones S.J."/>
            <person name="Pretorius I.S."/>
            <person name="Schmidt S.A."/>
            <person name="Borneman A.R."/>
        </authorList>
    </citation>
    <scope>NUCLEOTIDE SEQUENCE [LARGE SCALE GENOMIC DNA]</scope>
    <source>
        <strain evidence="3">cv. Chardonnay</strain>
        <tissue evidence="2">Leaf</tissue>
    </source>
</reference>
<feature type="region of interest" description="Disordered" evidence="1">
    <location>
        <begin position="1"/>
        <end position="51"/>
    </location>
</feature>
<dbReference type="PANTHER" id="PTHR47458:SF1">
    <property type="entry name" value="SMAD_FHA DOMAIN-CONTAINING PROTEIN"/>
    <property type="match status" value="1"/>
</dbReference>
<evidence type="ECO:0000313" key="2">
    <source>
        <dbReference type="EMBL" id="RVX01033.1"/>
    </source>
</evidence>
<sequence length="112" mass="12086">MAIEDENPNPGPVTPIVPRARDGGSIVSDTGSSQPHNPAQDDVTASATKPQSSKDFIISVATKISSQPLQNFDPEVWGVLTAISNCARKRRQVPTSTCHNLSSLEFWLCLVR</sequence>
<proteinExistence type="predicted"/>